<proteinExistence type="predicted"/>
<comment type="caution">
    <text evidence="1">The sequence shown here is derived from an EMBL/GenBank/DDBJ whole genome shotgun (WGS) entry which is preliminary data.</text>
</comment>
<dbReference type="Proteomes" id="UP001595637">
    <property type="component" value="Unassembled WGS sequence"/>
</dbReference>
<sequence>MPKVYFINTNKAHNPKSEREMVQNHKCAAYYTPWKYYIDTIEANDLVFLYSSDVGVIGRGIATGIVELKDYEDNENEEHYMHLNRFELLEKPLKAAEVTSVIRNTAGDDFKIQWNQTMILIPHQFGIRVWQHITKHCL</sequence>
<organism evidence="1 2">
    <name type="scientific">Salinicoccus sesuvii</name>
    <dbReference type="NCBI Taxonomy" id="868281"/>
    <lineage>
        <taxon>Bacteria</taxon>
        <taxon>Bacillati</taxon>
        <taxon>Bacillota</taxon>
        <taxon>Bacilli</taxon>
        <taxon>Bacillales</taxon>
        <taxon>Staphylococcaceae</taxon>
        <taxon>Salinicoccus</taxon>
    </lineage>
</organism>
<name>A0ABV7N3S3_9STAP</name>
<evidence type="ECO:0000313" key="1">
    <source>
        <dbReference type="EMBL" id="MFC3387904.1"/>
    </source>
</evidence>
<dbReference type="RefSeq" id="WP_380652550.1">
    <property type="nucleotide sequence ID" value="NZ_JBHRVQ010000001.1"/>
</dbReference>
<accession>A0ABV7N3S3</accession>
<keyword evidence="2" id="KW-1185">Reference proteome</keyword>
<gene>
    <name evidence="1" type="ORF">ACFOEO_04730</name>
</gene>
<reference evidence="2" key="1">
    <citation type="journal article" date="2019" name="Int. J. Syst. Evol. Microbiol.">
        <title>The Global Catalogue of Microorganisms (GCM) 10K type strain sequencing project: providing services to taxonomists for standard genome sequencing and annotation.</title>
        <authorList>
            <consortium name="The Broad Institute Genomics Platform"/>
            <consortium name="The Broad Institute Genome Sequencing Center for Infectious Disease"/>
            <person name="Wu L."/>
            <person name="Ma J."/>
        </authorList>
    </citation>
    <scope>NUCLEOTIDE SEQUENCE [LARGE SCALE GENOMIC DNA]</scope>
    <source>
        <strain evidence="2">CCM 7756</strain>
    </source>
</reference>
<evidence type="ECO:0008006" key="3">
    <source>
        <dbReference type="Google" id="ProtNLM"/>
    </source>
</evidence>
<dbReference type="EMBL" id="JBHRVQ010000001">
    <property type="protein sequence ID" value="MFC3387904.1"/>
    <property type="molecule type" value="Genomic_DNA"/>
</dbReference>
<evidence type="ECO:0000313" key="2">
    <source>
        <dbReference type="Proteomes" id="UP001595637"/>
    </source>
</evidence>
<protein>
    <recommendedName>
        <fullName evidence="3">EVE domain-containing protein</fullName>
    </recommendedName>
</protein>